<evidence type="ECO:0000313" key="3">
    <source>
        <dbReference type="Proteomes" id="UP001482231"/>
    </source>
</evidence>
<dbReference type="Pfam" id="PF13401">
    <property type="entry name" value="AAA_22"/>
    <property type="match status" value="1"/>
</dbReference>
<dbReference type="EMBL" id="JBAJEX010000003">
    <property type="protein sequence ID" value="MEO1766671.1"/>
    <property type="molecule type" value="Genomic_DNA"/>
</dbReference>
<dbReference type="InterPro" id="IPR049945">
    <property type="entry name" value="AAA_22"/>
</dbReference>
<gene>
    <name evidence="2" type="ORF">V6E02_05545</name>
</gene>
<name>A0ABV0EDE1_9BURK</name>
<feature type="domain" description="SPOR" evidence="1">
    <location>
        <begin position="353"/>
        <end position="434"/>
    </location>
</feature>
<protein>
    <submittedName>
        <fullName evidence="2">AAA family ATPase</fullName>
    </submittedName>
</protein>
<dbReference type="InterPro" id="IPR027417">
    <property type="entry name" value="P-loop_NTPase"/>
</dbReference>
<reference evidence="2 3" key="1">
    <citation type="submission" date="2024-02" db="EMBL/GenBank/DDBJ databases">
        <title>New thermophilic sulfur-oxidizing bacteria from a hot springs of the Uzon caldera (Kamchatka, Russia).</title>
        <authorList>
            <person name="Dukat A.M."/>
            <person name="Elcheninov A.G."/>
            <person name="Frolov E.N."/>
        </authorList>
    </citation>
    <scope>NUCLEOTIDE SEQUENCE [LARGE SCALE GENOMIC DNA]</scope>
    <source>
        <strain evidence="2 3">AK1</strain>
    </source>
</reference>
<keyword evidence="3" id="KW-1185">Reference proteome</keyword>
<dbReference type="Pfam" id="PF05036">
    <property type="entry name" value="SPOR"/>
    <property type="match status" value="1"/>
</dbReference>
<comment type="caution">
    <text evidence="2">The sequence shown here is derived from an EMBL/GenBank/DDBJ whole genome shotgun (WGS) entry which is preliminary data.</text>
</comment>
<dbReference type="Gene3D" id="3.40.50.300">
    <property type="entry name" value="P-loop containing nucleotide triphosphate hydrolases"/>
    <property type="match status" value="1"/>
</dbReference>
<proteinExistence type="predicted"/>
<dbReference type="SUPFAM" id="SSF52540">
    <property type="entry name" value="P-loop containing nucleoside triphosphate hydrolases"/>
    <property type="match status" value="1"/>
</dbReference>
<dbReference type="Proteomes" id="UP001482231">
    <property type="component" value="Unassembled WGS sequence"/>
</dbReference>
<dbReference type="InterPro" id="IPR036680">
    <property type="entry name" value="SPOR-like_sf"/>
</dbReference>
<organism evidence="2 3">
    <name type="scientific">Thiobacter aerophilum</name>
    <dbReference type="NCBI Taxonomy" id="3121275"/>
    <lineage>
        <taxon>Bacteria</taxon>
        <taxon>Pseudomonadati</taxon>
        <taxon>Pseudomonadota</taxon>
        <taxon>Betaproteobacteria</taxon>
        <taxon>Burkholderiales</taxon>
        <taxon>Thiobacteraceae</taxon>
        <taxon>Thiobacter</taxon>
    </lineage>
</organism>
<dbReference type="InterPro" id="IPR007730">
    <property type="entry name" value="SPOR-like_dom"/>
</dbReference>
<dbReference type="InterPro" id="IPR052026">
    <property type="entry name" value="ExeA_AAA_ATPase_DNA-bind"/>
</dbReference>
<evidence type="ECO:0000313" key="2">
    <source>
        <dbReference type="EMBL" id="MEO1766671.1"/>
    </source>
</evidence>
<dbReference type="Gene3D" id="3.30.70.1070">
    <property type="entry name" value="Sporulation related repeat"/>
    <property type="match status" value="1"/>
</dbReference>
<sequence length="452" mass="49430">MYLEFFGLSKPPFRITPNTEFFFPGGNRGAILDALIYAIRHGEGIVKVVGEVGSGKTMLCRMLEDSLPETVETVYLANPSVQPGEILHAIAFELHLSLAPDAPRLQAMQALYDYLLQRHAEGRQVVLFVEEAQAMPLATLEEIRLLSNLETQHHKLLQIVLFGQPELDELLTDPAIRQLRERIVHSFHLDPLNATDTRAYLNFRMRQAGYKGPDVFGPAAVREIQRASLGLTRRINIIADKALLVAYTERTHEVNARHVLAAAKDSEFIDFAHPSRRRLWAGGVALVLLGAVAGFGAGRLLPAAAPPAPMATLARAPLAAPSASSPATPKTTIPPGLAAARLTATEAWLAKAPADTLSIHVQLISGTDLNKLELYLEELAKLVEIEKVFVYRTQAGGKPAVSVLYGSFPDPAAAKQAMSRLPAALRAQRPYLRSVRGVREEIRKTRESHEAG</sequence>
<dbReference type="PANTHER" id="PTHR35894:SF1">
    <property type="entry name" value="PHOSPHORIBULOKINASE _ URIDINE KINASE FAMILY"/>
    <property type="match status" value="1"/>
</dbReference>
<accession>A0ABV0EDE1</accession>
<dbReference type="RefSeq" id="WP_347307779.1">
    <property type="nucleotide sequence ID" value="NZ_JBAJEX010000003.1"/>
</dbReference>
<dbReference type="PROSITE" id="PS51724">
    <property type="entry name" value="SPOR"/>
    <property type="match status" value="1"/>
</dbReference>
<evidence type="ECO:0000259" key="1">
    <source>
        <dbReference type="PROSITE" id="PS51724"/>
    </source>
</evidence>
<dbReference type="PANTHER" id="PTHR35894">
    <property type="entry name" value="GENERAL SECRETION PATHWAY PROTEIN A-RELATED"/>
    <property type="match status" value="1"/>
</dbReference>